<gene>
    <name evidence="3" type="ORF">SAMN04488057_102290</name>
</gene>
<evidence type="ECO:0000313" key="4">
    <source>
        <dbReference type="Proteomes" id="UP000184513"/>
    </source>
</evidence>
<feature type="chain" id="PRO_5013020287" evidence="1">
    <location>
        <begin position="20"/>
        <end position="134"/>
    </location>
</feature>
<dbReference type="Proteomes" id="UP000184513">
    <property type="component" value="Unassembled WGS sequence"/>
</dbReference>
<dbReference type="EMBL" id="FRCY01000002">
    <property type="protein sequence ID" value="SHM60166.1"/>
    <property type="molecule type" value="Genomic_DNA"/>
</dbReference>
<organism evidence="3 4">
    <name type="scientific">Cyclobacterium lianum</name>
    <dbReference type="NCBI Taxonomy" id="388280"/>
    <lineage>
        <taxon>Bacteria</taxon>
        <taxon>Pseudomonadati</taxon>
        <taxon>Bacteroidota</taxon>
        <taxon>Cytophagia</taxon>
        <taxon>Cytophagales</taxon>
        <taxon>Cyclobacteriaceae</taxon>
        <taxon>Cyclobacterium</taxon>
    </lineage>
</organism>
<name>A0A1M7K4H7_9BACT</name>
<reference evidence="3 4" key="1">
    <citation type="submission" date="2016-11" db="EMBL/GenBank/DDBJ databases">
        <authorList>
            <person name="Jaros S."/>
            <person name="Januszkiewicz K."/>
            <person name="Wedrychowicz H."/>
        </authorList>
    </citation>
    <scope>NUCLEOTIDE SEQUENCE [LARGE SCALE GENOMIC DNA]</scope>
    <source>
        <strain evidence="3 4">CGMCC 1.6102</strain>
    </source>
</reference>
<sequence length="134" mass="14868">MKYLQISSILLFSIGFFLACGSETVELSEHDWKVTDLTGSAAPKEKLGNLSLVFKEGQEIGGFAGCNDYRGGATYNREQIKFSTLYADNESCDDSNLEKRFLSNLESSVSYTYSAGKLVLYDEEGNILVEMEKS</sequence>
<protein>
    <submittedName>
        <fullName evidence="3">Heat shock protein HslJ</fullName>
    </submittedName>
</protein>
<evidence type="ECO:0000313" key="3">
    <source>
        <dbReference type="EMBL" id="SHM60166.1"/>
    </source>
</evidence>
<dbReference type="PANTHER" id="PTHR35535:SF2">
    <property type="entry name" value="DUF306 DOMAIN-CONTAINING PROTEIN"/>
    <property type="match status" value="1"/>
</dbReference>
<dbReference type="PROSITE" id="PS51257">
    <property type="entry name" value="PROKAR_LIPOPROTEIN"/>
    <property type="match status" value="1"/>
</dbReference>
<dbReference type="Pfam" id="PF03724">
    <property type="entry name" value="META"/>
    <property type="match status" value="1"/>
</dbReference>
<evidence type="ECO:0000256" key="1">
    <source>
        <dbReference type="SAM" id="SignalP"/>
    </source>
</evidence>
<proteinExistence type="predicted"/>
<dbReference type="OrthoDB" id="880459at2"/>
<keyword evidence="4" id="KW-1185">Reference proteome</keyword>
<keyword evidence="1" id="KW-0732">Signal</keyword>
<dbReference type="STRING" id="388280.SAMN04488057_102290"/>
<dbReference type="PANTHER" id="PTHR35535">
    <property type="entry name" value="HEAT SHOCK PROTEIN HSLJ"/>
    <property type="match status" value="1"/>
</dbReference>
<dbReference type="Gene3D" id="2.40.128.270">
    <property type="match status" value="1"/>
</dbReference>
<feature type="signal peptide" evidence="1">
    <location>
        <begin position="1"/>
        <end position="19"/>
    </location>
</feature>
<dbReference type="InterPro" id="IPR053147">
    <property type="entry name" value="Hsp_HslJ-like"/>
</dbReference>
<feature type="domain" description="DUF306" evidence="2">
    <location>
        <begin position="26"/>
        <end position="128"/>
    </location>
</feature>
<keyword evidence="3" id="KW-0346">Stress response</keyword>
<dbReference type="InterPro" id="IPR005184">
    <property type="entry name" value="DUF306_Meta_HslJ"/>
</dbReference>
<accession>A0A1M7K4H7</accession>
<dbReference type="AlphaFoldDB" id="A0A1M7K4H7"/>
<dbReference type="InterPro" id="IPR038670">
    <property type="entry name" value="HslJ-like_sf"/>
</dbReference>
<dbReference type="RefSeq" id="WP_073092482.1">
    <property type="nucleotide sequence ID" value="NZ_FRCY01000002.1"/>
</dbReference>
<evidence type="ECO:0000259" key="2">
    <source>
        <dbReference type="Pfam" id="PF03724"/>
    </source>
</evidence>